<evidence type="ECO:0000313" key="5">
    <source>
        <dbReference type="EMBL" id="MBM7645034.1"/>
    </source>
</evidence>
<evidence type="ECO:0000256" key="4">
    <source>
        <dbReference type="HAMAP-Rule" id="MF_01185"/>
    </source>
</evidence>
<keyword evidence="2 4" id="KW-1005">Bacterial flagellum biogenesis</keyword>
<sequence length="148" mass="16842">MEIKTKYLGIQTIKQEDIIAFPNGIPGFLEEKQFVVLPFAEGAPFHILQSIKTPNVAFIVVPPFIFFKDYQFEIPNSLAEQLNFQSNRDVNVYSIVTVKEPFETSTINLCAPVLINSKQQIGKQVVLNNDNYKIRQPLLQNQSAGQER</sequence>
<dbReference type="InterPro" id="IPR003775">
    <property type="entry name" value="Flagellar_assembly_factor_FliW"/>
</dbReference>
<evidence type="ECO:0000256" key="3">
    <source>
        <dbReference type="ARBA" id="ARBA00022845"/>
    </source>
</evidence>
<keyword evidence="5" id="KW-0969">Cilium</keyword>
<dbReference type="SUPFAM" id="SSF141457">
    <property type="entry name" value="BH3618-like"/>
    <property type="match status" value="1"/>
</dbReference>
<comment type="subunit">
    <text evidence="4">Interacts with translational regulator CsrA and flagellin(s).</text>
</comment>
<comment type="caution">
    <text evidence="5">The sequence shown here is derived from an EMBL/GenBank/DDBJ whole genome shotgun (WGS) entry which is preliminary data.</text>
</comment>
<accession>A0ABS2Q020</accession>
<keyword evidence="5" id="KW-0282">Flagellum</keyword>
<dbReference type="Gene3D" id="2.30.290.10">
    <property type="entry name" value="BH3618-like"/>
    <property type="match status" value="1"/>
</dbReference>
<keyword evidence="4" id="KW-0143">Chaperone</keyword>
<dbReference type="Proteomes" id="UP000808914">
    <property type="component" value="Unassembled WGS sequence"/>
</dbReference>
<evidence type="ECO:0000256" key="2">
    <source>
        <dbReference type="ARBA" id="ARBA00022795"/>
    </source>
</evidence>
<protein>
    <recommendedName>
        <fullName evidence="4">Flagellar assembly factor FliW</fullName>
    </recommendedName>
</protein>
<dbReference type="NCBIfam" id="NF009793">
    <property type="entry name" value="PRK13285.1-1"/>
    <property type="match status" value="1"/>
</dbReference>
<dbReference type="PANTHER" id="PTHR39190:SF1">
    <property type="entry name" value="FLAGELLAR ASSEMBLY FACTOR FLIW"/>
    <property type="match status" value="1"/>
</dbReference>
<evidence type="ECO:0000256" key="1">
    <source>
        <dbReference type="ARBA" id="ARBA00022490"/>
    </source>
</evidence>
<dbReference type="HAMAP" id="MF_01185">
    <property type="entry name" value="FliW"/>
    <property type="match status" value="1"/>
</dbReference>
<organism evidence="5 6">
    <name type="scientific">Scopulibacillus daqui</name>
    <dbReference type="NCBI Taxonomy" id="1469162"/>
    <lineage>
        <taxon>Bacteria</taxon>
        <taxon>Bacillati</taxon>
        <taxon>Bacillota</taxon>
        <taxon>Bacilli</taxon>
        <taxon>Bacillales</taxon>
        <taxon>Sporolactobacillaceae</taxon>
        <taxon>Scopulibacillus</taxon>
    </lineage>
</organism>
<dbReference type="Pfam" id="PF02623">
    <property type="entry name" value="FliW"/>
    <property type="match status" value="1"/>
</dbReference>
<keyword evidence="5" id="KW-0966">Cell projection</keyword>
<keyword evidence="1 4" id="KW-0963">Cytoplasm</keyword>
<dbReference type="RefSeq" id="WP_205002976.1">
    <property type="nucleotide sequence ID" value="NZ_JAFBER010000005.1"/>
</dbReference>
<comment type="function">
    <text evidence="4">Acts as an anti-CsrA protein, binds CsrA and prevents it from repressing translation of its target genes, one of which is flagellin. Binds to flagellin and participates in the assembly of the flagellum.</text>
</comment>
<dbReference type="EMBL" id="JAFBER010000005">
    <property type="protein sequence ID" value="MBM7645034.1"/>
    <property type="molecule type" value="Genomic_DNA"/>
</dbReference>
<evidence type="ECO:0000313" key="6">
    <source>
        <dbReference type="Proteomes" id="UP000808914"/>
    </source>
</evidence>
<dbReference type="InterPro" id="IPR024046">
    <property type="entry name" value="Flagellar_assmbl_FliW_dom_sf"/>
</dbReference>
<proteinExistence type="inferred from homology"/>
<keyword evidence="3 4" id="KW-0810">Translation regulation</keyword>
<gene>
    <name evidence="4" type="primary">fliW</name>
    <name evidence="5" type="ORF">JOD45_001243</name>
</gene>
<comment type="similarity">
    <text evidence="4">Belongs to the FliW family.</text>
</comment>
<comment type="subcellular location">
    <subcellularLocation>
        <location evidence="4">Cytoplasm</location>
    </subcellularLocation>
</comment>
<reference evidence="5 6" key="1">
    <citation type="submission" date="2021-01" db="EMBL/GenBank/DDBJ databases">
        <title>Genomic Encyclopedia of Type Strains, Phase IV (KMG-IV): sequencing the most valuable type-strain genomes for metagenomic binning, comparative biology and taxonomic classification.</title>
        <authorList>
            <person name="Goeker M."/>
        </authorList>
    </citation>
    <scope>NUCLEOTIDE SEQUENCE [LARGE SCALE GENOMIC DNA]</scope>
    <source>
        <strain evidence="5 6">DSM 28236</strain>
    </source>
</reference>
<name>A0ABS2Q020_9BACL</name>
<dbReference type="PANTHER" id="PTHR39190">
    <property type="entry name" value="FLAGELLAR ASSEMBLY FACTOR FLIW"/>
    <property type="match status" value="1"/>
</dbReference>
<keyword evidence="6" id="KW-1185">Reference proteome</keyword>